<feature type="transmembrane region" description="Helical" evidence="1">
    <location>
        <begin position="214"/>
        <end position="233"/>
    </location>
</feature>
<comment type="caution">
    <text evidence="2">The sequence shown here is derived from an EMBL/GenBank/DDBJ whole genome shotgun (WGS) entry which is preliminary data.</text>
</comment>
<sequence>MLRTLEWCLWALAVAAVSLSLALGRIETCDYVSVNGDFQSYNVFRRILAGQTPYVDFANYIGMAPVWVNLPLVALNNTFAGSLFATNFTSNILFSTTVLLWVWLITGSRPAAMLTSVFLTKFVSSGLMATLFGPALGGYWTGLFQNLYTPGNSMRIARLFLPFLLVGLGLVWLRLKKASAEQALLQESFAAPVNCAVLGVLAGTGLLWSSDFGLATAFCVAALFLLEQALRLWAGPRAFFARLAAFAAGFAGGALCCACLVTGFRPGAWLASLAGTGSWQYFYFNGTGGKALLLYVFSTPRLLLFALPCAAFLIWCLVRLWKGGLTDRQLLLGFVAFAILAATGAYVLSGSGYNFKEALEGYFWLAVFALAGRGLLWLSRRVARRRDLLLRAAAGALALALIALAGLDAARWPSAVHNGQYLEALGGYTTYQKALVELPEVTSGEPVFSVYATGLEAVEGVFQPSGCDYIIHALGDETREKYVASFTDGGWAWAQTPRMDLENWLTVQNWDVYRHLWAGYERCYATEYSWLWRACSDRSLPVEAQVSAQRQSDSGWTITVSAPAGESFTADLYVRWESGFTSPWGAFLSLGRSMVGCAVPLFGDMPGVAGYLPASGEAYIPVRVENGQGTATLWSADGAFTELTITEARFERAMPALDLYEQEAAQ</sequence>
<protein>
    <submittedName>
        <fullName evidence="2">Uncharacterized protein</fullName>
    </submittedName>
</protein>
<evidence type="ECO:0000313" key="2">
    <source>
        <dbReference type="EMBL" id="HIX04495.1"/>
    </source>
</evidence>
<dbReference type="AlphaFoldDB" id="A0A9D2AD29"/>
<gene>
    <name evidence="2" type="ORF">H9865_00075</name>
</gene>
<evidence type="ECO:0000256" key="1">
    <source>
        <dbReference type="SAM" id="Phobius"/>
    </source>
</evidence>
<accession>A0A9D2AD29</accession>
<feature type="transmembrane region" description="Helical" evidence="1">
    <location>
        <begin position="79"/>
        <end position="104"/>
    </location>
</feature>
<evidence type="ECO:0000313" key="3">
    <source>
        <dbReference type="Proteomes" id="UP000824193"/>
    </source>
</evidence>
<feature type="transmembrane region" description="Helical" evidence="1">
    <location>
        <begin position="187"/>
        <end position="208"/>
    </location>
</feature>
<feature type="transmembrane region" description="Helical" evidence="1">
    <location>
        <begin position="292"/>
        <end position="318"/>
    </location>
</feature>
<reference evidence="2" key="1">
    <citation type="journal article" date="2021" name="PeerJ">
        <title>Extensive microbial diversity within the chicken gut microbiome revealed by metagenomics and culture.</title>
        <authorList>
            <person name="Gilroy R."/>
            <person name="Ravi A."/>
            <person name="Getino M."/>
            <person name="Pursley I."/>
            <person name="Horton D.L."/>
            <person name="Alikhan N.F."/>
            <person name="Baker D."/>
            <person name="Gharbi K."/>
            <person name="Hall N."/>
            <person name="Watson M."/>
            <person name="Adriaenssens E.M."/>
            <person name="Foster-Nyarko E."/>
            <person name="Jarju S."/>
            <person name="Secka A."/>
            <person name="Antonio M."/>
            <person name="Oren A."/>
            <person name="Chaudhuri R.R."/>
            <person name="La Ragione R."/>
            <person name="Hildebrand F."/>
            <person name="Pallen M.J."/>
        </authorList>
    </citation>
    <scope>NUCLEOTIDE SEQUENCE</scope>
    <source>
        <strain evidence="2">2239</strain>
    </source>
</reference>
<dbReference type="EMBL" id="DXFW01000001">
    <property type="protein sequence ID" value="HIX04495.1"/>
    <property type="molecule type" value="Genomic_DNA"/>
</dbReference>
<feature type="transmembrane region" description="Helical" evidence="1">
    <location>
        <begin position="156"/>
        <end position="175"/>
    </location>
</feature>
<feature type="transmembrane region" description="Helical" evidence="1">
    <location>
        <begin position="388"/>
        <end position="407"/>
    </location>
</feature>
<keyword evidence="1" id="KW-1133">Transmembrane helix</keyword>
<organism evidence="2 3">
    <name type="scientific">Candidatus Allofournierella pullicola</name>
    <dbReference type="NCBI Taxonomy" id="2838596"/>
    <lineage>
        <taxon>Bacteria</taxon>
        <taxon>Bacillati</taxon>
        <taxon>Bacillota</taxon>
        <taxon>Clostridia</taxon>
        <taxon>Eubacteriales</taxon>
        <taxon>Oscillospiraceae</taxon>
        <taxon>Allofournierella</taxon>
    </lineage>
</organism>
<feature type="transmembrane region" description="Helical" evidence="1">
    <location>
        <begin position="361"/>
        <end position="379"/>
    </location>
</feature>
<proteinExistence type="predicted"/>
<feature type="transmembrane region" description="Helical" evidence="1">
    <location>
        <begin position="240"/>
        <end position="264"/>
    </location>
</feature>
<dbReference type="Proteomes" id="UP000824193">
    <property type="component" value="Unassembled WGS sequence"/>
</dbReference>
<reference evidence="2" key="2">
    <citation type="submission" date="2021-04" db="EMBL/GenBank/DDBJ databases">
        <authorList>
            <person name="Gilroy R."/>
        </authorList>
    </citation>
    <scope>NUCLEOTIDE SEQUENCE</scope>
    <source>
        <strain evidence="2">2239</strain>
    </source>
</reference>
<keyword evidence="1" id="KW-0812">Transmembrane</keyword>
<keyword evidence="1" id="KW-0472">Membrane</keyword>
<feature type="transmembrane region" description="Helical" evidence="1">
    <location>
        <begin position="330"/>
        <end position="349"/>
    </location>
</feature>
<feature type="transmembrane region" description="Helical" evidence="1">
    <location>
        <begin position="111"/>
        <end position="136"/>
    </location>
</feature>
<name>A0A9D2AD29_9FIRM</name>